<gene>
    <name evidence="2" type="ORF">ACFQ4Y_01190</name>
</gene>
<organism evidence="2 3">
    <name type="scientific">Kroppenstedtia sanguinis</name>
    <dbReference type="NCBI Taxonomy" id="1380684"/>
    <lineage>
        <taxon>Bacteria</taxon>
        <taxon>Bacillati</taxon>
        <taxon>Bacillota</taxon>
        <taxon>Bacilli</taxon>
        <taxon>Bacillales</taxon>
        <taxon>Thermoactinomycetaceae</taxon>
        <taxon>Kroppenstedtia</taxon>
    </lineage>
</organism>
<evidence type="ECO:0000256" key="1">
    <source>
        <dbReference type="ARBA" id="ARBA00022649"/>
    </source>
</evidence>
<dbReference type="EMBL" id="JBHTNU010000001">
    <property type="protein sequence ID" value="MFD1425547.1"/>
    <property type="molecule type" value="Genomic_DNA"/>
</dbReference>
<accession>A0ABW4C4D1</accession>
<name>A0ABW4C4D1_9BACL</name>
<dbReference type="PANTHER" id="PTHR38813:SF1">
    <property type="entry name" value="TOXIN RELE1-RELATED"/>
    <property type="match status" value="1"/>
</dbReference>
<keyword evidence="1" id="KW-1277">Toxin-antitoxin system</keyword>
<dbReference type="Proteomes" id="UP001597282">
    <property type="component" value="Unassembled WGS sequence"/>
</dbReference>
<evidence type="ECO:0000313" key="3">
    <source>
        <dbReference type="Proteomes" id="UP001597282"/>
    </source>
</evidence>
<dbReference type="Gene3D" id="3.30.2310.20">
    <property type="entry name" value="RelE-like"/>
    <property type="match status" value="1"/>
</dbReference>
<reference evidence="3" key="1">
    <citation type="journal article" date="2019" name="Int. J. Syst. Evol. Microbiol.">
        <title>The Global Catalogue of Microorganisms (GCM) 10K type strain sequencing project: providing services to taxonomists for standard genome sequencing and annotation.</title>
        <authorList>
            <consortium name="The Broad Institute Genomics Platform"/>
            <consortium name="The Broad Institute Genome Sequencing Center for Infectious Disease"/>
            <person name="Wu L."/>
            <person name="Ma J."/>
        </authorList>
    </citation>
    <scope>NUCLEOTIDE SEQUENCE [LARGE SCALE GENOMIC DNA]</scope>
    <source>
        <strain evidence="3">S1</strain>
    </source>
</reference>
<evidence type="ECO:0000313" key="2">
    <source>
        <dbReference type="EMBL" id="MFD1425547.1"/>
    </source>
</evidence>
<sequence>MSSSYKVELKRPASKFLAKQDRPTQKRIIQALEGLEKTPPEGDIKPMKGQPGLYRLRMGTYRAVYEVDYSEQIVHIKVIGNRGDVYKG</sequence>
<dbReference type="PANTHER" id="PTHR38813">
    <property type="match status" value="1"/>
</dbReference>
<proteinExistence type="predicted"/>
<keyword evidence="3" id="KW-1185">Reference proteome</keyword>
<dbReference type="InterPro" id="IPR052747">
    <property type="entry name" value="TA_system_RelE_toxin"/>
</dbReference>
<dbReference type="RefSeq" id="WP_380162385.1">
    <property type="nucleotide sequence ID" value="NZ_JBHTNU010000001.1"/>
</dbReference>
<dbReference type="Pfam" id="PF05016">
    <property type="entry name" value="ParE_toxin"/>
    <property type="match status" value="1"/>
</dbReference>
<protein>
    <submittedName>
        <fullName evidence="2">Type II toxin-antitoxin system RelE/ParE family toxin</fullName>
    </submittedName>
</protein>
<dbReference type="InterPro" id="IPR007712">
    <property type="entry name" value="RelE/ParE_toxin"/>
</dbReference>
<comment type="caution">
    <text evidence="2">The sequence shown here is derived from an EMBL/GenBank/DDBJ whole genome shotgun (WGS) entry which is preliminary data.</text>
</comment>
<dbReference type="InterPro" id="IPR035093">
    <property type="entry name" value="RelE/ParE_toxin_dom_sf"/>
</dbReference>
<dbReference type="SUPFAM" id="SSF143011">
    <property type="entry name" value="RelE-like"/>
    <property type="match status" value="1"/>
</dbReference>